<keyword evidence="3" id="KW-1133">Transmembrane helix</keyword>
<evidence type="ECO:0000256" key="1">
    <source>
        <dbReference type="PROSITE-ProRule" id="PRU00076"/>
    </source>
</evidence>
<evidence type="ECO:0000313" key="5">
    <source>
        <dbReference type="EMBL" id="EGT39695.1"/>
    </source>
</evidence>
<dbReference type="SUPFAM" id="SSF57196">
    <property type="entry name" value="EGF/Laminin"/>
    <property type="match status" value="1"/>
</dbReference>
<protein>
    <recommendedName>
        <fullName evidence="4">EGF-like domain-containing protein</fullName>
    </recommendedName>
</protein>
<dbReference type="AlphaFoldDB" id="G0NXX5"/>
<sequence length="1067" mass="118435">MGKIDVLGETTCKTLGQSFCNCTQPPISSTTSPSNTRIPNSTSSDTTTGFPNSTDIIFMYNDYLLSSLADVTTTVTPHEIVDVTSYITYSSSPSSTTSQPGGQIIDVENRITYSTSSGTTKSGGSIVDAGNNITYPTSHSPAGSNDDSKTTSGNGGGIVDVSQLATRSTSSVESTVPWTEYAKAADSNSSTTLSSSSDSTSSSTNGSDVIGTASTDSSGSSGLQTVIITTMNPSCAIQCPDGYIAGTSLCFLIADSSSIKSYQSALSYCQTANLRNLISLEHLRNLNDLQLLKTKVNSLSSTTWFFANGGGSVRERFDKKAQVFDINMLTAMTSPIEMTVGISDATSNVSAICVLPQYCNISTCYVESALNVLDLNTILSTSEETIDTTTTTRITCSYTKAVTTVTCGTRGNMMPNPTTINCEAAGASQKLRNTTSELVASCAMCLTRGTDTCTEVTDEEGKTGYSCNCKEAYSMSTCWYTSDSCTVDTCNRHGKCSDTLGTIKCDCDWGYEGDSCQVNKDRVTNTTDPFFTRLGNYIIDFPTIYALQTNTWTLITVFAKSLGKVYLSNGEDDPQETHQAARAFFMTLGTSCVLFFNDPYLFKISQATCRMFFILIHFCFMGAMIQWMLEGYNANQVVRCVHLNEWERDFKRKRAWGIMAAPRMIIPLILLAVALAVIFKSSKSLKVDLNNRFISSVQICFLSDWWYLPSTWTCVGVICNQTTSVWLSAIWIALCLVLSTAAFAESSVLLKHRRPLFNLKIRQRIERDVGVIDGWVAEKCRRNTVLCFIGVLLLSLTWLFTILASDKRSKYIFGWSLMIISTIYGMFSFCQGLYTDPNCWSRILWFAMKRFPARFAPSYDPVSMWTREEVKQIQKLPKDQQELIKEEMLTLNKKLFLNHKWDLELNEKLENGSETPAALMEILRCEIKKHHDLSGSQFQKQQLQETFAEFVKSVVDRPPRIDLLSVNAKSEAVTLCAEKEDGTARVTKFMLVPDIDIFEPEEFYEDADDIDKKRMNMEVDKETYKIAREEAVSQNNFMNSAIKFKFVSIIHAFSIDQYFRYYGKIKA</sequence>
<name>G0NXX5_CAEBE</name>
<evidence type="ECO:0000313" key="6">
    <source>
        <dbReference type="Proteomes" id="UP000008068"/>
    </source>
</evidence>
<accession>G0NXX5</accession>
<feature type="compositionally biased region" description="Low complexity" evidence="2">
    <location>
        <begin position="26"/>
        <end position="44"/>
    </location>
</feature>
<feature type="transmembrane region" description="Helical" evidence="3">
    <location>
        <begin position="811"/>
        <end position="834"/>
    </location>
</feature>
<feature type="disulfide bond" evidence="1">
    <location>
        <begin position="507"/>
        <end position="516"/>
    </location>
</feature>
<feature type="region of interest" description="Disordered" evidence="2">
    <location>
        <begin position="115"/>
        <end position="170"/>
    </location>
</feature>
<dbReference type="InterPro" id="IPR000742">
    <property type="entry name" value="EGF"/>
</dbReference>
<evidence type="ECO:0000256" key="2">
    <source>
        <dbReference type="SAM" id="MobiDB-lite"/>
    </source>
</evidence>
<dbReference type="PROSITE" id="PS01186">
    <property type="entry name" value="EGF_2"/>
    <property type="match status" value="1"/>
</dbReference>
<organism evidence="6">
    <name type="scientific">Caenorhabditis brenneri</name>
    <name type="common">Nematode worm</name>
    <dbReference type="NCBI Taxonomy" id="135651"/>
    <lineage>
        <taxon>Eukaryota</taxon>
        <taxon>Metazoa</taxon>
        <taxon>Ecdysozoa</taxon>
        <taxon>Nematoda</taxon>
        <taxon>Chromadorea</taxon>
        <taxon>Rhabditida</taxon>
        <taxon>Rhabditina</taxon>
        <taxon>Rhabditomorpha</taxon>
        <taxon>Rhabditoidea</taxon>
        <taxon>Rhabditidae</taxon>
        <taxon>Peloderinae</taxon>
        <taxon>Caenorhabditis</taxon>
    </lineage>
</organism>
<dbReference type="Gene3D" id="2.10.25.10">
    <property type="entry name" value="Laminin"/>
    <property type="match status" value="1"/>
</dbReference>
<reference evidence="6" key="1">
    <citation type="submission" date="2011-07" db="EMBL/GenBank/DDBJ databases">
        <authorList>
            <consortium name="Caenorhabditis brenneri Sequencing and Analysis Consortium"/>
            <person name="Wilson R.K."/>
        </authorList>
    </citation>
    <scope>NUCLEOTIDE SEQUENCE [LARGE SCALE GENOMIC DNA]</scope>
    <source>
        <strain evidence="6">PB2801</strain>
    </source>
</reference>
<keyword evidence="1" id="KW-1015">Disulfide bond</keyword>
<gene>
    <name evidence="5" type="ORF">CAEBREN_32286</name>
</gene>
<dbReference type="PROSITE" id="PS00022">
    <property type="entry name" value="EGF_1"/>
    <property type="match status" value="1"/>
</dbReference>
<dbReference type="PROSITE" id="PS50026">
    <property type="entry name" value="EGF_3"/>
    <property type="match status" value="1"/>
</dbReference>
<dbReference type="HOGENOM" id="CLU_004352_0_0_1"/>
<feature type="transmembrane region" description="Helical" evidence="3">
    <location>
        <begin position="609"/>
        <end position="629"/>
    </location>
</feature>
<dbReference type="eggNOG" id="ENOG502SEXN">
    <property type="taxonomic scope" value="Eukaryota"/>
</dbReference>
<evidence type="ECO:0000256" key="3">
    <source>
        <dbReference type="SAM" id="Phobius"/>
    </source>
</evidence>
<dbReference type="FunCoup" id="G0NXX5">
    <property type="interactions" value="294"/>
</dbReference>
<dbReference type="CDD" id="cd00054">
    <property type="entry name" value="EGF_CA"/>
    <property type="match status" value="1"/>
</dbReference>
<keyword evidence="1" id="KW-0245">EGF-like domain</keyword>
<feature type="compositionally biased region" description="Polar residues" evidence="2">
    <location>
        <begin position="131"/>
        <end position="145"/>
    </location>
</feature>
<dbReference type="OrthoDB" id="5845450at2759"/>
<feature type="region of interest" description="Disordered" evidence="2">
    <location>
        <begin position="26"/>
        <end position="47"/>
    </location>
</feature>
<feature type="compositionally biased region" description="Low complexity" evidence="2">
    <location>
        <begin position="115"/>
        <end position="125"/>
    </location>
</feature>
<feature type="transmembrane region" description="Helical" evidence="3">
    <location>
        <begin position="728"/>
        <end position="750"/>
    </location>
</feature>
<keyword evidence="3" id="KW-0472">Membrane</keyword>
<feature type="transmembrane region" description="Helical" evidence="3">
    <location>
        <begin position="655"/>
        <end position="679"/>
    </location>
</feature>
<feature type="domain" description="EGF-like" evidence="4">
    <location>
        <begin position="481"/>
        <end position="517"/>
    </location>
</feature>
<dbReference type="STRING" id="135651.G0NXX5"/>
<evidence type="ECO:0000259" key="4">
    <source>
        <dbReference type="PROSITE" id="PS50026"/>
    </source>
</evidence>
<proteinExistence type="predicted"/>
<dbReference type="Proteomes" id="UP000008068">
    <property type="component" value="Unassembled WGS sequence"/>
</dbReference>
<keyword evidence="3" id="KW-0812">Transmembrane</keyword>
<dbReference type="EMBL" id="GL379975">
    <property type="protein sequence ID" value="EGT39695.1"/>
    <property type="molecule type" value="Genomic_DNA"/>
</dbReference>
<feature type="transmembrane region" description="Helical" evidence="3">
    <location>
        <begin position="785"/>
        <end position="805"/>
    </location>
</feature>
<comment type="caution">
    <text evidence="1">Lacks conserved residue(s) required for the propagation of feature annotation.</text>
</comment>
<dbReference type="InParanoid" id="G0NXX5"/>
<keyword evidence="6" id="KW-1185">Reference proteome</keyword>
<feature type="region of interest" description="Disordered" evidence="2">
    <location>
        <begin position="187"/>
        <end position="221"/>
    </location>
</feature>